<keyword evidence="3" id="KW-1185">Reference proteome</keyword>
<accession>A0A6G0U668</accession>
<dbReference type="Proteomes" id="UP000475862">
    <property type="component" value="Unassembled WGS sequence"/>
</dbReference>
<keyword evidence="1" id="KW-0812">Transmembrane</keyword>
<keyword evidence="1" id="KW-0472">Membrane</keyword>
<proteinExistence type="predicted"/>
<keyword evidence="1" id="KW-1133">Transmembrane helix</keyword>
<dbReference type="EMBL" id="VYZN01000002">
    <property type="protein sequence ID" value="KAE9544270.1"/>
    <property type="molecule type" value="Genomic_DNA"/>
</dbReference>
<comment type="caution">
    <text evidence="2">The sequence shown here is derived from an EMBL/GenBank/DDBJ whole genome shotgun (WGS) entry which is preliminary data.</text>
</comment>
<sequence length="230" mass="25719">MQQHVMKDSPVKYLNVKQWRFGRGVCGCNTVIVITDSDKNDAHTVTISSLQNEEVDNKNRLTRRVLIVIFFVAGWSHVQHATAAAAVVLHELFDRVRRRRKVHLDFGRRFAEGCRQDGFPASADRLVFAANVGWTEGYSEQLTLTRTDGYDPRVRRGSHGGECHHVGVGGLDAECVVGHGHRPEGRARVVREPQVDVQQALLVLGRQLPGHGRLGYVVVVHGRVRPDVQL</sequence>
<reference evidence="2 3" key="1">
    <citation type="submission" date="2019-08" db="EMBL/GenBank/DDBJ databases">
        <title>The genome of the soybean aphid Biotype 1, its phylome, world population structure and adaptation to the North American continent.</title>
        <authorList>
            <person name="Giordano R."/>
            <person name="Donthu R.K."/>
            <person name="Hernandez A.G."/>
            <person name="Wright C.L."/>
            <person name="Zimin A.V."/>
        </authorList>
    </citation>
    <scope>NUCLEOTIDE SEQUENCE [LARGE SCALE GENOMIC DNA]</scope>
    <source>
        <tissue evidence="2">Whole aphids</tissue>
    </source>
</reference>
<dbReference type="AlphaFoldDB" id="A0A6G0U668"/>
<name>A0A6G0U668_APHGL</name>
<protein>
    <submittedName>
        <fullName evidence="2">Uncharacterized protein</fullName>
    </submittedName>
</protein>
<evidence type="ECO:0000256" key="1">
    <source>
        <dbReference type="SAM" id="Phobius"/>
    </source>
</evidence>
<evidence type="ECO:0000313" key="3">
    <source>
        <dbReference type="Proteomes" id="UP000475862"/>
    </source>
</evidence>
<feature type="transmembrane region" description="Helical" evidence="1">
    <location>
        <begin position="65"/>
        <end position="89"/>
    </location>
</feature>
<gene>
    <name evidence="2" type="ORF">AGLY_001449</name>
</gene>
<evidence type="ECO:0000313" key="2">
    <source>
        <dbReference type="EMBL" id="KAE9544270.1"/>
    </source>
</evidence>
<organism evidence="2 3">
    <name type="scientific">Aphis glycines</name>
    <name type="common">Soybean aphid</name>
    <dbReference type="NCBI Taxonomy" id="307491"/>
    <lineage>
        <taxon>Eukaryota</taxon>
        <taxon>Metazoa</taxon>
        <taxon>Ecdysozoa</taxon>
        <taxon>Arthropoda</taxon>
        <taxon>Hexapoda</taxon>
        <taxon>Insecta</taxon>
        <taxon>Pterygota</taxon>
        <taxon>Neoptera</taxon>
        <taxon>Paraneoptera</taxon>
        <taxon>Hemiptera</taxon>
        <taxon>Sternorrhyncha</taxon>
        <taxon>Aphidomorpha</taxon>
        <taxon>Aphidoidea</taxon>
        <taxon>Aphididae</taxon>
        <taxon>Aphidini</taxon>
        <taxon>Aphis</taxon>
        <taxon>Aphis</taxon>
    </lineage>
</organism>